<dbReference type="EMBL" id="WNZX01000017">
    <property type="protein sequence ID" value="MUG72729.1"/>
    <property type="molecule type" value="Genomic_DNA"/>
</dbReference>
<dbReference type="InterPro" id="IPR009057">
    <property type="entry name" value="Homeodomain-like_sf"/>
</dbReference>
<comment type="caution">
    <text evidence="2">The sequence shown here is derived from an EMBL/GenBank/DDBJ whole genome shotgun (WGS) entry which is preliminary data.</text>
</comment>
<protein>
    <recommendedName>
        <fullName evidence="1">Mor transcription activator domain-containing protein</fullName>
    </recommendedName>
</protein>
<dbReference type="Proteomes" id="UP000450917">
    <property type="component" value="Unassembled WGS sequence"/>
</dbReference>
<evidence type="ECO:0000313" key="3">
    <source>
        <dbReference type="Proteomes" id="UP000450917"/>
    </source>
</evidence>
<organism evidence="2 3">
    <name type="scientific">Paenibacillus validus</name>
    <dbReference type="NCBI Taxonomy" id="44253"/>
    <lineage>
        <taxon>Bacteria</taxon>
        <taxon>Bacillati</taxon>
        <taxon>Bacillota</taxon>
        <taxon>Bacilli</taxon>
        <taxon>Bacillales</taxon>
        <taxon>Paenibacillaceae</taxon>
        <taxon>Paenibacillus</taxon>
    </lineage>
</organism>
<accession>A0A7X3CV18</accession>
<proteinExistence type="predicted"/>
<evidence type="ECO:0000313" key="2">
    <source>
        <dbReference type="EMBL" id="MUG72729.1"/>
    </source>
</evidence>
<keyword evidence="3" id="KW-1185">Reference proteome</keyword>
<dbReference type="SUPFAM" id="SSF46689">
    <property type="entry name" value="Homeodomain-like"/>
    <property type="match status" value="1"/>
</dbReference>
<evidence type="ECO:0000259" key="1">
    <source>
        <dbReference type="Pfam" id="PF08765"/>
    </source>
</evidence>
<sequence>MRTFSVLPFDKIKDENRPLNEGVDVTNNIDFSSILHEAQPSDFPYPYNFIAEIAGVESALVLAREISGMYYYFPVYRNATKRLRRRLILKEFDSGSSMKDIARKCDLSETEVRKEIRKMKRAASEKDNIRGG</sequence>
<reference evidence="2 3" key="1">
    <citation type="submission" date="2019-11" db="EMBL/GenBank/DDBJ databases">
        <title>Draft genome sequences of five Paenibacillus species of dairy origin.</title>
        <authorList>
            <person name="Olajide A.M."/>
            <person name="Chen S."/>
            <person name="Lapointe G."/>
        </authorList>
    </citation>
    <scope>NUCLEOTIDE SEQUENCE [LARGE SCALE GENOMIC DNA]</scope>
    <source>
        <strain evidence="2 3">2CS3</strain>
    </source>
</reference>
<feature type="domain" description="Mor transcription activator" evidence="1">
    <location>
        <begin position="50"/>
        <end position="126"/>
    </location>
</feature>
<dbReference type="Pfam" id="PF08765">
    <property type="entry name" value="Mor"/>
    <property type="match status" value="1"/>
</dbReference>
<gene>
    <name evidence="2" type="ORF">GNP93_18865</name>
</gene>
<dbReference type="Gene3D" id="1.10.10.60">
    <property type="entry name" value="Homeodomain-like"/>
    <property type="match status" value="1"/>
</dbReference>
<dbReference type="AlphaFoldDB" id="A0A7X3CV18"/>
<dbReference type="InterPro" id="IPR014875">
    <property type="entry name" value="Mor_transcription_activator"/>
</dbReference>
<name>A0A7X3CV18_9BACL</name>